<reference evidence="3" key="2">
    <citation type="submission" date="2013-07" db="EMBL/GenBank/DDBJ databases">
        <authorList>
            <consortium name="The Broad Institute Genome Sequencing Platform"/>
            <person name="Cuomo C."/>
            <person name="Litvintseva A."/>
            <person name="Chen Y."/>
            <person name="Heitman J."/>
            <person name="Sun S."/>
            <person name="Springer D."/>
            <person name="Dromer F."/>
            <person name="Young S.K."/>
            <person name="Zeng Q."/>
            <person name="Gargeya S."/>
            <person name="Fitzgerald M."/>
            <person name="Abouelleil A."/>
            <person name="Alvarado L."/>
            <person name="Berlin A.M."/>
            <person name="Chapman S.B."/>
            <person name="Dewar J."/>
            <person name="Goldberg J."/>
            <person name="Griggs A."/>
            <person name="Gujja S."/>
            <person name="Hansen M."/>
            <person name="Howarth C."/>
            <person name="Imamovic A."/>
            <person name="Larimer J."/>
            <person name="McCowan C."/>
            <person name="Murphy C."/>
            <person name="Pearson M."/>
            <person name="Priest M."/>
            <person name="Roberts A."/>
            <person name="Saif S."/>
            <person name="Shea T."/>
            <person name="Sykes S."/>
            <person name="Wortman J."/>
            <person name="Nusbaum C."/>
            <person name="Birren B."/>
        </authorList>
    </citation>
    <scope>NUCLEOTIDE SEQUENCE</scope>
    <source>
        <strain evidence="3">CBS 10118</strain>
    </source>
</reference>
<dbReference type="AlphaFoldDB" id="A0A1B9FXR6"/>
<feature type="compositionally biased region" description="Basic and acidic residues" evidence="1">
    <location>
        <begin position="179"/>
        <end position="204"/>
    </location>
</feature>
<dbReference type="Proteomes" id="UP000092730">
    <property type="component" value="Chromosome 6"/>
</dbReference>
<gene>
    <name evidence="2" type="ORF">I302_06539</name>
    <name evidence="3" type="ORF">I302_107722</name>
</gene>
<evidence type="ECO:0000313" key="4">
    <source>
        <dbReference type="Proteomes" id="UP000092730"/>
    </source>
</evidence>
<keyword evidence="4" id="KW-1185">Reference proteome</keyword>
<feature type="region of interest" description="Disordered" evidence="1">
    <location>
        <begin position="100"/>
        <end position="291"/>
    </location>
</feature>
<sequence>MTPLSPTCPTPSTSDLNELLLLKPDEIILRLNRFAANKYTYLTPNGGRPSTSDPCLTVRCDHYGSPSLTSYWKSHCEHAITFKPKKRSQKVGDGPWIIAGEVKGHNHGPKGKKGDYPADRTKKIDEVKAEKKIGGIMSETDSEDENGSWDGNGFWKVPPKRISDTQSPPTKDSGSSTSKLHEKEDKKKQDEVNEDSRGQFKYWDRSPQQTSDTQSGKDPTEISRDQAEPSTSSPAGRDPLSSLSSSSGSSPSVEPISPPIPSSSTFKSTVPASSSQGRVSASPNSTAKTATGVSQSLMKFISTPTYQADLQVNYDDLFIAHEKAKLDIKTLEKANQVLTEEDTNHKRKIKELEEKLDLNQTTKHVNHKQCKDTEAKLRNSLTEANTKMQDLSQALKARDELDKLKDEEEKMKLRRENESREREREENKRKAAEEKRKQEDKKRKIQLDNEERKLGEKRRRLMESVEKGRSHC</sequence>
<protein>
    <submittedName>
        <fullName evidence="2">Uncharacterized protein</fullName>
    </submittedName>
</protein>
<evidence type="ECO:0000256" key="1">
    <source>
        <dbReference type="SAM" id="MobiDB-lite"/>
    </source>
</evidence>
<feature type="compositionally biased region" description="Basic and acidic residues" evidence="1">
    <location>
        <begin position="218"/>
        <end position="227"/>
    </location>
</feature>
<name>A0A1B9FXR6_9TREE</name>
<reference evidence="3" key="4">
    <citation type="submission" date="2024-02" db="EMBL/GenBank/DDBJ databases">
        <title>Comparative genomics of Cryptococcus and Kwoniella reveals pathogenesis evolution and contrasting modes of karyotype evolution via chromosome fusion or intercentromeric recombination.</title>
        <authorList>
            <person name="Coelho M.A."/>
            <person name="David-Palma M."/>
            <person name="Shea T."/>
            <person name="Bowers K."/>
            <person name="McGinley-Smith S."/>
            <person name="Mohammad A.W."/>
            <person name="Gnirke A."/>
            <person name="Yurkov A.M."/>
            <person name="Nowrousian M."/>
            <person name="Sun S."/>
            <person name="Cuomo C.A."/>
            <person name="Heitman J."/>
        </authorList>
    </citation>
    <scope>NUCLEOTIDE SEQUENCE</scope>
    <source>
        <strain evidence="3">CBS 10118</strain>
    </source>
</reference>
<dbReference type="EMBL" id="CP144546">
    <property type="protein sequence ID" value="WVW85684.1"/>
    <property type="molecule type" value="Genomic_DNA"/>
</dbReference>
<dbReference type="EMBL" id="KI894023">
    <property type="protein sequence ID" value="OCF23556.1"/>
    <property type="molecule type" value="Genomic_DNA"/>
</dbReference>
<dbReference type="RefSeq" id="XP_019044626.1">
    <property type="nucleotide sequence ID" value="XM_019193149.1"/>
</dbReference>
<evidence type="ECO:0000313" key="2">
    <source>
        <dbReference type="EMBL" id="OCF23556.1"/>
    </source>
</evidence>
<feature type="compositionally biased region" description="Low complexity" evidence="1">
    <location>
        <begin position="239"/>
        <end position="255"/>
    </location>
</feature>
<feature type="region of interest" description="Disordered" evidence="1">
    <location>
        <begin position="407"/>
        <end position="472"/>
    </location>
</feature>
<feature type="compositionally biased region" description="Basic and acidic residues" evidence="1">
    <location>
        <begin position="407"/>
        <end position="454"/>
    </location>
</feature>
<proteinExistence type="predicted"/>
<reference evidence="2" key="3">
    <citation type="submission" date="2014-01" db="EMBL/GenBank/DDBJ databases">
        <title>Evolution of pathogenesis and genome organization in the Tremellales.</title>
        <authorList>
            <person name="Cuomo C."/>
            <person name="Litvintseva A."/>
            <person name="Heitman J."/>
            <person name="Chen Y."/>
            <person name="Sun S."/>
            <person name="Springer D."/>
            <person name="Dromer F."/>
            <person name="Young S."/>
            <person name="Zeng Q."/>
            <person name="Chapman S."/>
            <person name="Gujja S."/>
            <person name="Saif S."/>
            <person name="Birren B."/>
        </authorList>
    </citation>
    <scope>NUCLEOTIDE SEQUENCE</scope>
    <source>
        <strain evidence="2">CBS 10118</strain>
    </source>
</reference>
<dbReference type="VEuPathDB" id="FungiDB:I302_06539"/>
<feature type="compositionally biased region" description="Polar residues" evidence="1">
    <location>
        <begin position="265"/>
        <end position="291"/>
    </location>
</feature>
<evidence type="ECO:0000313" key="3">
    <source>
        <dbReference type="EMBL" id="WVW85684.1"/>
    </source>
</evidence>
<dbReference type="KEGG" id="kbi:30210938"/>
<accession>A0A1B9FXR6</accession>
<organism evidence="2">
    <name type="scientific">Kwoniella bestiolae CBS 10118</name>
    <dbReference type="NCBI Taxonomy" id="1296100"/>
    <lineage>
        <taxon>Eukaryota</taxon>
        <taxon>Fungi</taxon>
        <taxon>Dikarya</taxon>
        <taxon>Basidiomycota</taxon>
        <taxon>Agaricomycotina</taxon>
        <taxon>Tremellomycetes</taxon>
        <taxon>Tremellales</taxon>
        <taxon>Cryptococcaceae</taxon>
        <taxon>Kwoniella</taxon>
    </lineage>
</organism>
<feature type="compositionally biased region" description="Polar residues" evidence="1">
    <location>
        <begin position="164"/>
        <end position="178"/>
    </location>
</feature>
<feature type="compositionally biased region" description="Basic and acidic residues" evidence="1">
    <location>
        <begin position="461"/>
        <end position="472"/>
    </location>
</feature>
<feature type="compositionally biased region" description="Basic and acidic residues" evidence="1">
    <location>
        <begin position="112"/>
        <end position="133"/>
    </location>
</feature>
<dbReference type="GeneID" id="30210938"/>
<reference evidence="2" key="1">
    <citation type="submission" date="2013-07" db="EMBL/GenBank/DDBJ databases">
        <title>The Genome Sequence of Cryptococcus bestiolae CBS10118.</title>
        <authorList>
            <consortium name="The Broad Institute Genome Sequencing Platform"/>
            <person name="Cuomo C."/>
            <person name="Litvintseva A."/>
            <person name="Chen Y."/>
            <person name="Heitman J."/>
            <person name="Sun S."/>
            <person name="Springer D."/>
            <person name="Dromer F."/>
            <person name="Young S.K."/>
            <person name="Zeng Q."/>
            <person name="Gargeya S."/>
            <person name="Fitzgerald M."/>
            <person name="Abouelleil A."/>
            <person name="Alvarado L."/>
            <person name="Berlin A.M."/>
            <person name="Chapman S.B."/>
            <person name="Dewar J."/>
            <person name="Goldberg J."/>
            <person name="Griggs A."/>
            <person name="Gujja S."/>
            <person name="Hansen M."/>
            <person name="Howarth C."/>
            <person name="Imamovic A."/>
            <person name="Larimer J."/>
            <person name="McCowan C."/>
            <person name="Murphy C."/>
            <person name="Pearson M."/>
            <person name="Priest M."/>
            <person name="Roberts A."/>
            <person name="Saif S."/>
            <person name="Shea T."/>
            <person name="Sykes S."/>
            <person name="Wortman J."/>
            <person name="Nusbaum C."/>
            <person name="Birren B."/>
        </authorList>
    </citation>
    <scope>NUCLEOTIDE SEQUENCE [LARGE SCALE GENOMIC DNA]</scope>
    <source>
        <strain evidence="2">CBS 10118</strain>
    </source>
</reference>
<feature type="compositionally biased region" description="Polar residues" evidence="1">
    <location>
        <begin position="206"/>
        <end position="217"/>
    </location>
</feature>